<keyword evidence="5 7" id="KW-1133">Transmembrane helix</keyword>
<evidence type="ECO:0000256" key="2">
    <source>
        <dbReference type="ARBA" id="ARBA00022448"/>
    </source>
</evidence>
<evidence type="ECO:0000313" key="10">
    <source>
        <dbReference type="Proteomes" id="UP000254889"/>
    </source>
</evidence>
<feature type="transmembrane region" description="Helical" evidence="7">
    <location>
        <begin position="7"/>
        <end position="30"/>
    </location>
</feature>
<dbReference type="InterPro" id="IPR035906">
    <property type="entry name" value="MetI-like_sf"/>
</dbReference>
<evidence type="ECO:0000256" key="3">
    <source>
        <dbReference type="ARBA" id="ARBA00022475"/>
    </source>
</evidence>
<keyword evidence="3" id="KW-1003">Cell membrane</keyword>
<dbReference type="Proteomes" id="UP000254889">
    <property type="component" value="Chromosome"/>
</dbReference>
<dbReference type="OrthoDB" id="9805855at2"/>
<proteinExistence type="inferred from homology"/>
<evidence type="ECO:0000259" key="8">
    <source>
        <dbReference type="PROSITE" id="PS50928"/>
    </source>
</evidence>
<protein>
    <submittedName>
        <fullName evidence="9">ABC transporter permease</fullName>
    </submittedName>
</protein>
<dbReference type="InterPro" id="IPR045621">
    <property type="entry name" value="BPD_transp_1_N"/>
</dbReference>
<feature type="transmembrane region" description="Helical" evidence="7">
    <location>
        <begin position="255"/>
        <end position="281"/>
    </location>
</feature>
<dbReference type="RefSeq" id="WP_115690584.1">
    <property type="nucleotide sequence ID" value="NZ_CP031417.1"/>
</dbReference>
<organism evidence="9 10">
    <name type="scientific">Pseudolabrys taiwanensis</name>
    <dbReference type="NCBI Taxonomy" id="331696"/>
    <lineage>
        <taxon>Bacteria</taxon>
        <taxon>Pseudomonadati</taxon>
        <taxon>Pseudomonadota</taxon>
        <taxon>Alphaproteobacteria</taxon>
        <taxon>Hyphomicrobiales</taxon>
        <taxon>Xanthobacteraceae</taxon>
        <taxon>Pseudolabrys</taxon>
    </lineage>
</organism>
<dbReference type="Pfam" id="PF19300">
    <property type="entry name" value="BPD_transp_1_N"/>
    <property type="match status" value="1"/>
</dbReference>
<reference evidence="9 10" key="1">
    <citation type="submission" date="2018-07" db="EMBL/GenBank/DDBJ databases">
        <authorList>
            <person name="Quirk P.G."/>
            <person name="Krulwich T.A."/>
        </authorList>
    </citation>
    <scope>NUCLEOTIDE SEQUENCE [LARGE SCALE GENOMIC DNA]</scope>
    <source>
        <strain evidence="9 10">CC-BB4</strain>
    </source>
</reference>
<evidence type="ECO:0000256" key="5">
    <source>
        <dbReference type="ARBA" id="ARBA00022989"/>
    </source>
</evidence>
<keyword evidence="2 7" id="KW-0813">Transport</keyword>
<dbReference type="Gene3D" id="1.10.3720.10">
    <property type="entry name" value="MetI-like"/>
    <property type="match status" value="1"/>
</dbReference>
<dbReference type="CDD" id="cd06261">
    <property type="entry name" value="TM_PBP2"/>
    <property type="match status" value="1"/>
</dbReference>
<name>A0A345ZUU2_9HYPH</name>
<keyword evidence="4 7" id="KW-0812">Transmembrane</keyword>
<evidence type="ECO:0000256" key="1">
    <source>
        <dbReference type="ARBA" id="ARBA00004651"/>
    </source>
</evidence>
<feature type="transmembrane region" description="Helical" evidence="7">
    <location>
        <begin position="134"/>
        <end position="159"/>
    </location>
</feature>
<dbReference type="EMBL" id="CP031417">
    <property type="protein sequence ID" value="AXK80689.1"/>
    <property type="molecule type" value="Genomic_DNA"/>
</dbReference>
<keyword evidence="10" id="KW-1185">Reference proteome</keyword>
<feature type="transmembrane region" description="Helical" evidence="7">
    <location>
        <begin position="196"/>
        <end position="217"/>
    </location>
</feature>
<dbReference type="PANTHER" id="PTHR43163">
    <property type="entry name" value="DIPEPTIDE TRANSPORT SYSTEM PERMEASE PROTEIN DPPB-RELATED"/>
    <property type="match status" value="1"/>
</dbReference>
<dbReference type="KEGG" id="ptaw:DW352_09305"/>
<evidence type="ECO:0000256" key="7">
    <source>
        <dbReference type="RuleBase" id="RU363032"/>
    </source>
</evidence>
<dbReference type="PROSITE" id="PS50928">
    <property type="entry name" value="ABC_TM1"/>
    <property type="match status" value="1"/>
</dbReference>
<feature type="transmembrane region" description="Helical" evidence="7">
    <location>
        <begin position="101"/>
        <end position="122"/>
    </location>
</feature>
<sequence length="340" mass="36609">MLKNIAWRLLGAIPVLLLVMFGVFVLVNLAPGDAATLLLPEDATPEQVASFRAAWGLDQPLLVQFWRFLVRIVHLDLGTSLRYQDSVGHLIAMRLPATLELALVSLALAVAVGVPVGTYAALKKGKLGDGVVSIFAVAGVSAPSFWTGILLVLLFSATLNLLPSGSRLPFGVSVTPTTGFYLVDTLIHGDFDSFRIAVRHIVLPAVTLAFSMVGIIARITRSAIVDVGQEEFVYTAVAKGLSRGQIVRRHLLPNAAIPISTIVGLELGSLISGTIIVEVIFSWPGVGTLLYQSVTVRDTQLTIGVVLVYTSMFIVLNVLIDLFYYLVDPRMRSSYAKARA</sequence>
<dbReference type="InterPro" id="IPR000515">
    <property type="entry name" value="MetI-like"/>
</dbReference>
<feature type="transmembrane region" description="Helical" evidence="7">
    <location>
        <begin position="301"/>
        <end position="327"/>
    </location>
</feature>
<accession>A0A345ZUU2</accession>
<dbReference type="SUPFAM" id="SSF161098">
    <property type="entry name" value="MetI-like"/>
    <property type="match status" value="1"/>
</dbReference>
<dbReference type="GO" id="GO:0005886">
    <property type="term" value="C:plasma membrane"/>
    <property type="evidence" value="ECO:0007669"/>
    <property type="project" value="UniProtKB-SubCell"/>
</dbReference>
<evidence type="ECO:0000256" key="6">
    <source>
        <dbReference type="ARBA" id="ARBA00023136"/>
    </source>
</evidence>
<dbReference type="AlphaFoldDB" id="A0A345ZUU2"/>
<comment type="subcellular location">
    <subcellularLocation>
        <location evidence="1 7">Cell membrane</location>
        <topology evidence="1 7">Multi-pass membrane protein</topology>
    </subcellularLocation>
</comment>
<dbReference type="Pfam" id="PF00528">
    <property type="entry name" value="BPD_transp_1"/>
    <property type="match status" value="1"/>
</dbReference>
<comment type="similarity">
    <text evidence="7">Belongs to the binding-protein-dependent transport system permease family.</text>
</comment>
<keyword evidence="6 7" id="KW-0472">Membrane</keyword>
<feature type="domain" description="ABC transmembrane type-1" evidence="8">
    <location>
        <begin position="95"/>
        <end position="324"/>
    </location>
</feature>
<evidence type="ECO:0000313" key="9">
    <source>
        <dbReference type="EMBL" id="AXK80689.1"/>
    </source>
</evidence>
<dbReference type="PANTHER" id="PTHR43163:SF6">
    <property type="entry name" value="DIPEPTIDE TRANSPORT SYSTEM PERMEASE PROTEIN DPPB-RELATED"/>
    <property type="match status" value="1"/>
</dbReference>
<dbReference type="GO" id="GO:0071916">
    <property type="term" value="F:dipeptide transmembrane transporter activity"/>
    <property type="evidence" value="ECO:0007669"/>
    <property type="project" value="TreeGrafter"/>
</dbReference>
<evidence type="ECO:0000256" key="4">
    <source>
        <dbReference type="ARBA" id="ARBA00022692"/>
    </source>
</evidence>
<gene>
    <name evidence="9" type="ORF">DW352_09305</name>
</gene>